<evidence type="ECO:0000313" key="2">
    <source>
        <dbReference type="Proteomes" id="UP000543030"/>
    </source>
</evidence>
<comment type="caution">
    <text evidence="1">The sequence shown here is derived from an EMBL/GenBank/DDBJ whole genome shotgun (WGS) entry which is preliminary data.</text>
</comment>
<reference evidence="1 2" key="1">
    <citation type="submission" date="2020-08" db="EMBL/GenBank/DDBJ databases">
        <title>Genomic Encyclopedia of Type Strains, Phase IV (KMG-IV): sequencing the most valuable type-strain genomes for metagenomic binning, comparative biology and taxonomic classification.</title>
        <authorList>
            <person name="Goeker M."/>
        </authorList>
    </citation>
    <scope>NUCLEOTIDE SEQUENCE [LARGE SCALE GENOMIC DNA]</scope>
    <source>
        <strain evidence="1 2">DSM 18233</strain>
    </source>
</reference>
<dbReference type="AlphaFoldDB" id="A0A840RDY7"/>
<keyword evidence="2" id="KW-1185">Reference proteome</keyword>
<organism evidence="1 2">
    <name type="scientific">Silvimonas terrae</name>
    <dbReference type="NCBI Taxonomy" id="300266"/>
    <lineage>
        <taxon>Bacteria</taxon>
        <taxon>Pseudomonadati</taxon>
        <taxon>Pseudomonadota</taxon>
        <taxon>Betaproteobacteria</taxon>
        <taxon>Neisseriales</taxon>
        <taxon>Chitinibacteraceae</taxon>
        <taxon>Silvimonas</taxon>
    </lineage>
</organism>
<protein>
    <submittedName>
        <fullName evidence="1">Uncharacterized protein</fullName>
    </submittedName>
</protein>
<accession>A0A840RDY7</accession>
<dbReference type="EMBL" id="JACHHN010000003">
    <property type="protein sequence ID" value="MBB5191187.1"/>
    <property type="molecule type" value="Genomic_DNA"/>
</dbReference>
<dbReference type="Proteomes" id="UP000543030">
    <property type="component" value="Unassembled WGS sequence"/>
</dbReference>
<proteinExistence type="predicted"/>
<dbReference type="RefSeq" id="WP_184099852.1">
    <property type="nucleotide sequence ID" value="NZ_JACHHN010000003.1"/>
</dbReference>
<dbReference type="SUPFAM" id="SSF51197">
    <property type="entry name" value="Clavaminate synthase-like"/>
    <property type="match status" value="1"/>
</dbReference>
<evidence type="ECO:0000313" key="1">
    <source>
        <dbReference type="EMBL" id="MBB5191187.1"/>
    </source>
</evidence>
<sequence>MVLSWLAMRSQGAYAEIASPVQNRRFDRALAEQWIRNGELSRLRPLLYEAAVDAVSELEWLQRVASAAMRRGELALASRCLQLVAEIRWGTAIRPQTAEFVGRPLPLHPEPRFLTASKLVHDAAQFRYLQSLGVLGAEFDPVIGEYEAISRELKAGHAWRVPLDGPLYERVGAVFNLMANTRETPRLQRALSLTWDGAAIEAAYDAAPLGVVVIDNFLTADALREVRAYCLESTVWTGNRYAHGRLGAFFHDGFNCPLLIQIAEEVRGAFPNLLGNRYPLRQLWAFKNTECLPADVTTHADFAAVNVNFWITPDDANLEPDRGGLVVHGVEAPLGWGFDTYNSRSDVIRAFLRATRTEPLRIPYRQNRAIIFNSDLFHATDKVTFRPEYENHRINVTMLFGDRQNDHAHHVGATAGQGLPASRSWRSKSFSLARRMR</sequence>
<name>A0A840RDY7_9NEIS</name>
<gene>
    <name evidence="1" type="ORF">HNQ50_001910</name>
</gene>